<evidence type="ECO:0000259" key="1">
    <source>
        <dbReference type="Pfam" id="PF01370"/>
    </source>
</evidence>
<dbReference type="PANTHER" id="PTHR43245">
    <property type="entry name" value="BIFUNCTIONAL POLYMYXIN RESISTANCE PROTEIN ARNA"/>
    <property type="match status" value="1"/>
</dbReference>
<proteinExistence type="predicted"/>
<gene>
    <name evidence="2" type="ORF">Drose_26800</name>
</gene>
<dbReference type="Proteomes" id="UP001058271">
    <property type="component" value="Chromosome"/>
</dbReference>
<name>A0ABY5Z154_9ACTN</name>
<dbReference type="Gene3D" id="3.40.50.720">
    <property type="entry name" value="NAD(P)-binding Rossmann-like Domain"/>
    <property type="match status" value="1"/>
</dbReference>
<dbReference type="InterPro" id="IPR050177">
    <property type="entry name" value="Lipid_A_modif_metabolic_enz"/>
</dbReference>
<dbReference type="EMBL" id="CP073721">
    <property type="protein sequence ID" value="UWZ34785.1"/>
    <property type="molecule type" value="Genomic_DNA"/>
</dbReference>
<sequence length="313" mass="33660">MRVVRAVRPGMAAVIGATGFLGSRLVTELSAAGRPMALFNRARPPVVGGRPAGELGAAETVFFLAAGLNPMLAARSPAHVAEEHSLLAEVLRALTRTSHRPLVVLASSGGAVYSPRAVPPYRESSPVDPSSAYGHAKLRLERLLFAHSGAIRPLVLRLGNVYGPGQHPRRGYGVLAHWLTAVARGEPVRVFGDPSVARDYVHVDDVTRLLAIVHSTVASGLQANLPTVLNVGSGRPTSLAHLLTILREATDRDLTVLQEDSRPFDRQSNWLDPTLAQRTLGWSARIELRDGVRRLLELPVDLLSAPYAPREVS</sequence>
<evidence type="ECO:0000313" key="2">
    <source>
        <dbReference type="EMBL" id="UWZ34785.1"/>
    </source>
</evidence>
<protein>
    <submittedName>
        <fullName evidence="2">NAD-dependent epimerase/dehydratase family protein</fullName>
    </submittedName>
</protein>
<dbReference type="Pfam" id="PF01370">
    <property type="entry name" value="Epimerase"/>
    <property type="match status" value="1"/>
</dbReference>
<dbReference type="RefSeq" id="WP_260724127.1">
    <property type="nucleotide sequence ID" value="NZ_BAAABS010000052.1"/>
</dbReference>
<dbReference type="InterPro" id="IPR001509">
    <property type="entry name" value="Epimerase_deHydtase"/>
</dbReference>
<reference evidence="2" key="1">
    <citation type="submission" date="2021-04" db="EMBL/GenBank/DDBJ databases">
        <title>Biosynthetic gene clusters of Dactylosporangioum roseum.</title>
        <authorList>
            <person name="Hartkoorn R.C."/>
            <person name="Beaudoing E."/>
            <person name="Hot D."/>
            <person name="Moureu S."/>
        </authorList>
    </citation>
    <scope>NUCLEOTIDE SEQUENCE</scope>
    <source>
        <strain evidence="2">NRRL B-16295</strain>
    </source>
</reference>
<dbReference type="SUPFAM" id="SSF51735">
    <property type="entry name" value="NAD(P)-binding Rossmann-fold domains"/>
    <property type="match status" value="1"/>
</dbReference>
<feature type="domain" description="NAD-dependent epimerase/dehydratase" evidence="1">
    <location>
        <begin position="13"/>
        <end position="232"/>
    </location>
</feature>
<keyword evidence="3" id="KW-1185">Reference proteome</keyword>
<dbReference type="PANTHER" id="PTHR43245:SF13">
    <property type="entry name" value="UDP-D-APIOSE_UDP-D-XYLOSE SYNTHASE 2"/>
    <property type="match status" value="1"/>
</dbReference>
<dbReference type="InterPro" id="IPR036291">
    <property type="entry name" value="NAD(P)-bd_dom_sf"/>
</dbReference>
<organism evidence="2 3">
    <name type="scientific">Dactylosporangium roseum</name>
    <dbReference type="NCBI Taxonomy" id="47989"/>
    <lineage>
        <taxon>Bacteria</taxon>
        <taxon>Bacillati</taxon>
        <taxon>Actinomycetota</taxon>
        <taxon>Actinomycetes</taxon>
        <taxon>Micromonosporales</taxon>
        <taxon>Micromonosporaceae</taxon>
        <taxon>Dactylosporangium</taxon>
    </lineage>
</organism>
<accession>A0ABY5Z154</accession>
<evidence type="ECO:0000313" key="3">
    <source>
        <dbReference type="Proteomes" id="UP001058271"/>
    </source>
</evidence>